<protein>
    <submittedName>
        <fullName evidence="2">Uncharacterized protein</fullName>
    </submittedName>
</protein>
<sequence length="107" mass="12098">MLNIYPMMSDHPAAKKNEMLDIPARKKGMRDMPDPAKDHVGQSFPLVGRTDSVLECTDRHRGRLSMPPDERDPLPGRGNPPLFRRNTGKAHFEEDFPFVQAESKISA</sequence>
<evidence type="ECO:0000313" key="2">
    <source>
        <dbReference type="EMBL" id="REJ30629.1"/>
    </source>
</evidence>
<name>A0A3E0K8C0_9BACI</name>
<organism evidence="2 3">
    <name type="scientific">Caldibacillus debilis</name>
    <dbReference type="NCBI Taxonomy" id="301148"/>
    <lineage>
        <taxon>Bacteria</taxon>
        <taxon>Bacillati</taxon>
        <taxon>Bacillota</taxon>
        <taxon>Bacilli</taxon>
        <taxon>Bacillales</taxon>
        <taxon>Bacillaceae</taxon>
        <taxon>Caldibacillus</taxon>
    </lineage>
</organism>
<dbReference type="EMBL" id="QEWE01000009">
    <property type="protein sequence ID" value="REJ30629.1"/>
    <property type="molecule type" value="Genomic_DNA"/>
</dbReference>
<dbReference type="Proteomes" id="UP000257014">
    <property type="component" value="Unassembled WGS sequence"/>
</dbReference>
<evidence type="ECO:0000256" key="1">
    <source>
        <dbReference type="SAM" id="MobiDB-lite"/>
    </source>
</evidence>
<proteinExistence type="predicted"/>
<feature type="compositionally biased region" description="Basic and acidic residues" evidence="1">
    <location>
        <begin position="29"/>
        <end position="40"/>
    </location>
</feature>
<comment type="caution">
    <text evidence="2">The sequence shown here is derived from an EMBL/GenBank/DDBJ whole genome shotgun (WGS) entry which is preliminary data.</text>
</comment>
<gene>
    <name evidence="2" type="ORF">C6P37_02675</name>
</gene>
<dbReference type="AlphaFoldDB" id="A0A3E0K8C0"/>
<accession>A0A3E0K8C0</accession>
<reference evidence="2 3" key="1">
    <citation type="submission" date="2018-03" db="EMBL/GenBank/DDBJ databases">
        <authorList>
            <person name="Keele B.F."/>
        </authorList>
    </citation>
    <scope>NUCLEOTIDE SEQUENCE [LARGE SCALE GENOMIC DNA]</scope>
    <source>
        <strain evidence="2">ZCTH4_d</strain>
    </source>
</reference>
<evidence type="ECO:0000313" key="3">
    <source>
        <dbReference type="Proteomes" id="UP000257014"/>
    </source>
</evidence>
<feature type="region of interest" description="Disordered" evidence="1">
    <location>
        <begin position="26"/>
        <end position="95"/>
    </location>
</feature>